<evidence type="ECO:0000313" key="1">
    <source>
        <dbReference type="EMBL" id="KAJ9549919.1"/>
    </source>
</evidence>
<sequence length="167" mass="18606">MILHLFTNIITTNWAKGQRDTDSPADAHLKPVGTFLPQALRSKLRETGTLRLIPKTLALIAVHRQTAASMSVRPWMRVQHGLTGGEPTSSPTNPLRRLAHTPSFKVSLGQVALLGFRFGFGFGVGLPQVPHPLTIAKKRRLSARKRPSEALLFETILKKKHLRSFYD</sequence>
<gene>
    <name evidence="1" type="ORF">OSB04_022462</name>
</gene>
<name>A0AA38WHA5_9ASTR</name>
<organism evidence="1 2">
    <name type="scientific">Centaurea solstitialis</name>
    <name type="common">yellow star-thistle</name>
    <dbReference type="NCBI Taxonomy" id="347529"/>
    <lineage>
        <taxon>Eukaryota</taxon>
        <taxon>Viridiplantae</taxon>
        <taxon>Streptophyta</taxon>
        <taxon>Embryophyta</taxon>
        <taxon>Tracheophyta</taxon>
        <taxon>Spermatophyta</taxon>
        <taxon>Magnoliopsida</taxon>
        <taxon>eudicotyledons</taxon>
        <taxon>Gunneridae</taxon>
        <taxon>Pentapetalae</taxon>
        <taxon>asterids</taxon>
        <taxon>campanulids</taxon>
        <taxon>Asterales</taxon>
        <taxon>Asteraceae</taxon>
        <taxon>Carduoideae</taxon>
        <taxon>Cardueae</taxon>
        <taxon>Centaureinae</taxon>
        <taxon>Centaurea</taxon>
    </lineage>
</organism>
<reference evidence="1" key="1">
    <citation type="submission" date="2023-03" db="EMBL/GenBank/DDBJ databases">
        <title>Chromosome-scale reference genome and RAD-based genetic map of yellow starthistle (Centaurea solstitialis) reveal putative structural variation and QTLs associated with invader traits.</title>
        <authorList>
            <person name="Reatini B."/>
            <person name="Cang F.A."/>
            <person name="Jiang Q."/>
            <person name="Mckibben M.T.W."/>
            <person name="Barker M.S."/>
            <person name="Rieseberg L.H."/>
            <person name="Dlugosch K.M."/>
        </authorList>
    </citation>
    <scope>NUCLEOTIDE SEQUENCE</scope>
    <source>
        <strain evidence="1">CAN-66</strain>
        <tissue evidence="1">Leaf</tissue>
    </source>
</reference>
<dbReference type="EMBL" id="JARYMX010000005">
    <property type="protein sequence ID" value="KAJ9549919.1"/>
    <property type="molecule type" value="Genomic_DNA"/>
</dbReference>
<comment type="caution">
    <text evidence="1">The sequence shown here is derived from an EMBL/GenBank/DDBJ whole genome shotgun (WGS) entry which is preliminary data.</text>
</comment>
<evidence type="ECO:0000313" key="2">
    <source>
        <dbReference type="Proteomes" id="UP001172457"/>
    </source>
</evidence>
<dbReference type="Proteomes" id="UP001172457">
    <property type="component" value="Chromosome 5"/>
</dbReference>
<proteinExistence type="predicted"/>
<dbReference type="AlphaFoldDB" id="A0AA38WHA5"/>
<protein>
    <submittedName>
        <fullName evidence="1">Uncharacterized protein</fullName>
    </submittedName>
</protein>
<keyword evidence="2" id="KW-1185">Reference proteome</keyword>
<accession>A0AA38WHA5</accession>